<comment type="caution">
    <text evidence="2">The sequence shown here is derived from an EMBL/GenBank/DDBJ whole genome shotgun (WGS) entry which is preliminary data.</text>
</comment>
<reference evidence="2" key="1">
    <citation type="submission" date="2022-06" db="EMBL/GenBank/DDBJ databases">
        <title>Draft genome sequence of Streptomyces sp. RB6PN25 isolated from peat swamp forest in Thailand.</title>
        <authorList>
            <person name="Duangmal K."/>
            <person name="Klaysubun C."/>
        </authorList>
    </citation>
    <scope>NUCLEOTIDE SEQUENCE</scope>
    <source>
        <strain evidence="2">RB6PN25</strain>
    </source>
</reference>
<evidence type="ECO:0000313" key="2">
    <source>
        <dbReference type="EMBL" id="MCQ4079338.1"/>
    </source>
</evidence>
<feature type="region of interest" description="Disordered" evidence="1">
    <location>
        <begin position="168"/>
        <end position="190"/>
    </location>
</feature>
<gene>
    <name evidence="2" type="ORF">NGB36_01625</name>
</gene>
<organism evidence="2 3">
    <name type="scientific">Streptomyces humicola</name>
    <dbReference type="NCBI Taxonomy" id="2953240"/>
    <lineage>
        <taxon>Bacteria</taxon>
        <taxon>Bacillati</taxon>
        <taxon>Actinomycetota</taxon>
        <taxon>Actinomycetes</taxon>
        <taxon>Kitasatosporales</taxon>
        <taxon>Streptomycetaceae</taxon>
        <taxon>Streptomyces</taxon>
    </lineage>
</organism>
<evidence type="ECO:0008006" key="4">
    <source>
        <dbReference type="Google" id="ProtNLM"/>
    </source>
</evidence>
<keyword evidence="3" id="KW-1185">Reference proteome</keyword>
<protein>
    <recommendedName>
        <fullName evidence="4">Thioredoxin</fullName>
    </recommendedName>
</protein>
<dbReference type="EMBL" id="JANFNG010000001">
    <property type="protein sequence ID" value="MCQ4079338.1"/>
    <property type="molecule type" value="Genomic_DNA"/>
</dbReference>
<name>A0ABT1PNT4_9ACTN</name>
<evidence type="ECO:0000256" key="1">
    <source>
        <dbReference type="SAM" id="MobiDB-lite"/>
    </source>
</evidence>
<accession>A0ABT1PNT4</accession>
<dbReference type="Proteomes" id="UP001057702">
    <property type="component" value="Unassembled WGS sequence"/>
</dbReference>
<proteinExistence type="predicted"/>
<evidence type="ECO:0000313" key="3">
    <source>
        <dbReference type="Proteomes" id="UP001057702"/>
    </source>
</evidence>
<sequence>MSPEQTARRLEEILDRLSETGDPATVAAANELVRVLMDFYGAGLARIVDLITGHRTRGEDDRLLAEVLDDELLAGFLVLHGLHPQDTMTRIARALDATPGRPFETVGFDAESGTLRLRRAVGSGSGCGCQKTAQAAREKAEAALACLAPEVTEVRLDQEDAAGPEPVLLQIASGPPRRGTAADAAPTECS</sequence>
<dbReference type="RefSeq" id="WP_255918186.1">
    <property type="nucleotide sequence ID" value="NZ_JANFNG010000001.1"/>
</dbReference>